<sequence>MNKTNIYKFIPGILLILIITIAAKLLGGFFPSIGAVLFALLIGIIIRNTFELNEKYNIAIAMVVKKWLKVAIIFLGATLSFGSILDIGAQSILVILLVVTGGIAVTLLVGKLMKIDKMLALLIGVGTSICGATAISVVKGVVQAKEAIVAYAISTIFFFNILATFLYPVLGQWLQLSVTQMGIWAGTSIHDTSSVVAVGYLLGDEVGEVATTVKLVRTLFILPLVLAISFIMVRRNDSAQSLKGAFPVFILGFLFMSGMYSTGIISDAMSGYMGSIAKFLIVMVMAGVGLQVRWKSIRSLGMKPFLAGFIASVFVGVTSLLFILYIL</sequence>
<accession>A0A5D4TFP8</accession>
<feature type="transmembrane region" description="Helical" evidence="7">
    <location>
        <begin position="271"/>
        <end position="292"/>
    </location>
</feature>
<evidence type="ECO:0000256" key="7">
    <source>
        <dbReference type="SAM" id="Phobius"/>
    </source>
</evidence>
<feature type="transmembrane region" description="Helical" evidence="7">
    <location>
        <begin position="245"/>
        <end position="265"/>
    </location>
</feature>
<keyword evidence="6 7" id="KW-0472">Membrane</keyword>
<comment type="caution">
    <text evidence="8">The sequence shown here is derived from an EMBL/GenBank/DDBJ whole genome shotgun (WGS) entry which is preliminary data.</text>
</comment>
<evidence type="ECO:0000313" key="9">
    <source>
        <dbReference type="Proteomes" id="UP000324517"/>
    </source>
</evidence>
<dbReference type="InterPro" id="IPR018383">
    <property type="entry name" value="UPF0324_pro"/>
</dbReference>
<feature type="transmembrane region" description="Helical" evidence="7">
    <location>
        <begin position="148"/>
        <end position="170"/>
    </location>
</feature>
<dbReference type="EMBL" id="VTET01000002">
    <property type="protein sequence ID" value="TYS73588.1"/>
    <property type="molecule type" value="Genomic_DNA"/>
</dbReference>
<keyword evidence="5 7" id="KW-1133">Transmembrane helix</keyword>
<organism evidence="8 9">
    <name type="scientific">Sutcliffiella horikoshii</name>
    <dbReference type="NCBI Taxonomy" id="79883"/>
    <lineage>
        <taxon>Bacteria</taxon>
        <taxon>Bacillati</taxon>
        <taxon>Bacillota</taxon>
        <taxon>Bacilli</taxon>
        <taxon>Bacillales</taxon>
        <taxon>Bacillaceae</taxon>
        <taxon>Sutcliffiella</taxon>
    </lineage>
</organism>
<feature type="transmembrane region" description="Helical" evidence="7">
    <location>
        <begin position="91"/>
        <end position="109"/>
    </location>
</feature>
<keyword evidence="4 7" id="KW-0812">Transmembrane</keyword>
<dbReference type="PANTHER" id="PTHR30106:SF1">
    <property type="entry name" value="UPF0324 MEMBRANE PROTEIN FN0533"/>
    <property type="match status" value="1"/>
</dbReference>
<keyword evidence="3" id="KW-1003">Cell membrane</keyword>
<feature type="transmembrane region" description="Helical" evidence="7">
    <location>
        <begin position="121"/>
        <end position="142"/>
    </location>
</feature>
<dbReference type="RefSeq" id="WP_148978568.1">
    <property type="nucleotide sequence ID" value="NZ_JBNILM010000003.1"/>
</dbReference>
<feature type="transmembrane region" description="Helical" evidence="7">
    <location>
        <begin position="7"/>
        <end position="23"/>
    </location>
</feature>
<evidence type="ECO:0000256" key="5">
    <source>
        <dbReference type="ARBA" id="ARBA00022989"/>
    </source>
</evidence>
<dbReference type="OrthoDB" id="9811391at2"/>
<dbReference type="AlphaFoldDB" id="A0A5D4TFP8"/>
<evidence type="ECO:0000256" key="3">
    <source>
        <dbReference type="ARBA" id="ARBA00022475"/>
    </source>
</evidence>
<evidence type="ECO:0000313" key="8">
    <source>
        <dbReference type="EMBL" id="TYS73588.1"/>
    </source>
</evidence>
<feature type="transmembrane region" description="Helical" evidence="7">
    <location>
        <begin position="182"/>
        <end position="203"/>
    </location>
</feature>
<comment type="similarity">
    <text evidence="2">Belongs to the UPF0324 family.</text>
</comment>
<dbReference type="PANTHER" id="PTHR30106">
    <property type="entry name" value="INNER MEMBRANE PROTEIN YEIH-RELATED"/>
    <property type="match status" value="1"/>
</dbReference>
<proteinExistence type="inferred from homology"/>
<feature type="transmembrane region" description="Helical" evidence="7">
    <location>
        <begin position="215"/>
        <end position="233"/>
    </location>
</feature>
<protein>
    <submittedName>
        <fullName evidence="8">Putative sulfate exporter family transporter</fullName>
    </submittedName>
</protein>
<dbReference type="GO" id="GO:0005886">
    <property type="term" value="C:plasma membrane"/>
    <property type="evidence" value="ECO:0007669"/>
    <property type="project" value="UniProtKB-SubCell"/>
</dbReference>
<feature type="transmembrane region" description="Helical" evidence="7">
    <location>
        <begin position="304"/>
        <end position="326"/>
    </location>
</feature>
<gene>
    <name evidence="8" type="ORF">FZC75_04450</name>
</gene>
<feature type="transmembrane region" description="Helical" evidence="7">
    <location>
        <begin position="67"/>
        <end position="85"/>
    </location>
</feature>
<reference evidence="8 9" key="1">
    <citation type="submission" date="2019-08" db="EMBL/GenBank/DDBJ databases">
        <title>Bacillus genomes from the desert of Cuatro Cienegas, Coahuila.</title>
        <authorList>
            <person name="Olmedo-Alvarez G."/>
        </authorList>
    </citation>
    <scope>NUCLEOTIDE SEQUENCE [LARGE SCALE GENOMIC DNA]</scope>
    <source>
        <strain evidence="8 9">CH98b_3T</strain>
    </source>
</reference>
<feature type="transmembrane region" description="Helical" evidence="7">
    <location>
        <begin position="29"/>
        <end position="46"/>
    </location>
</feature>
<dbReference type="Pfam" id="PF03601">
    <property type="entry name" value="Cons_hypoth698"/>
    <property type="match status" value="1"/>
</dbReference>
<name>A0A5D4TFP8_9BACI</name>
<evidence type="ECO:0000256" key="2">
    <source>
        <dbReference type="ARBA" id="ARBA00007977"/>
    </source>
</evidence>
<evidence type="ECO:0000256" key="6">
    <source>
        <dbReference type="ARBA" id="ARBA00023136"/>
    </source>
</evidence>
<comment type="subcellular location">
    <subcellularLocation>
        <location evidence="1">Cell membrane</location>
        <topology evidence="1">Multi-pass membrane protein</topology>
    </subcellularLocation>
</comment>
<evidence type="ECO:0000256" key="4">
    <source>
        <dbReference type="ARBA" id="ARBA00022692"/>
    </source>
</evidence>
<evidence type="ECO:0000256" key="1">
    <source>
        <dbReference type="ARBA" id="ARBA00004651"/>
    </source>
</evidence>
<dbReference type="Proteomes" id="UP000324517">
    <property type="component" value="Unassembled WGS sequence"/>
</dbReference>